<dbReference type="GO" id="GO:0032259">
    <property type="term" value="P:methylation"/>
    <property type="evidence" value="ECO:0007669"/>
    <property type="project" value="UniProtKB-KW"/>
</dbReference>
<keyword evidence="1" id="KW-0489">Methyltransferase</keyword>
<keyword evidence="5" id="KW-0460">Magnesium</keyword>
<dbReference type="PANTHER" id="PTHR31009">
    <property type="entry name" value="S-ADENOSYL-L-METHIONINE:CARBOXYL METHYLTRANSFERASE FAMILY PROTEIN"/>
    <property type="match status" value="1"/>
</dbReference>
<accession>A0AAU9R7R7</accession>
<dbReference type="GO" id="GO:0008168">
    <property type="term" value="F:methyltransferase activity"/>
    <property type="evidence" value="ECO:0007669"/>
    <property type="project" value="UniProtKB-KW"/>
</dbReference>
<reference evidence="6 7" key="1">
    <citation type="submission" date="2022-03" db="EMBL/GenBank/DDBJ databases">
        <authorList>
            <person name="Nunn A."/>
            <person name="Chopra R."/>
            <person name="Nunn A."/>
            <person name="Contreras Garrido A."/>
        </authorList>
    </citation>
    <scope>NUCLEOTIDE SEQUENCE [LARGE SCALE GENOMIC DNA]</scope>
</reference>
<keyword evidence="4" id="KW-0479">Metal-binding</keyword>
<evidence type="ECO:0000256" key="2">
    <source>
        <dbReference type="ARBA" id="ARBA00022679"/>
    </source>
</evidence>
<dbReference type="InterPro" id="IPR042086">
    <property type="entry name" value="MeTrfase_capping"/>
</dbReference>
<gene>
    <name evidence="6" type="ORF">TAV2_LOCUS1064</name>
</gene>
<evidence type="ECO:0000256" key="1">
    <source>
        <dbReference type="ARBA" id="ARBA00022603"/>
    </source>
</evidence>
<keyword evidence="7" id="KW-1185">Reference proteome</keyword>
<dbReference type="Gene3D" id="3.40.50.150">
    <property type="entry name" value="Vaccinia Virus protein VP39"/>
    <property type="match status" value="1"/>
</dbReference>
<organism evidence="6 7">
    <name type="scientific">Thlaspi arvense</name>
    <name type="common">Field penny-cress</name>
    <dbReference type="NCBI Taxonomy" id="13288"/>
    <lineage>
        <taxon>Eukaryota</taxon>
        <taxon>Viridiplantae</taxon>
        <taxon>Streptophyta</taxon>
        <taxon>Embryophyta</taxon>
        <taxon>Tracheophyta</taxon>
        <taxon>Spermatophyta</taxon>
        <taxon>Magnoliopsida</taxon>
        <taxon>eudicotyledons</taxon>
        <taxon>Gunneridae</taxon>
        <taxon>Pentapetalae</taxon>
        <taxon>rosids</taxon>
        <taxon>malvids</taxon>
        <taxon>Brassicales</taxon>
        <taxon>Brassicaceae</taxon>
        <taxon>Thlaspideae</taxon>
        <taxon>Thlaspi</taxon>
    </lineage>
</organism>
<evidence type="ECO:0000313" key="6">
    <source>
        <dbReference type="EMBL" id="CAH2033687.1"/>
    </source>
</evidence>
<dbReference type="AlphaFoldDB" id="A0AAU9R7R7"/>
<dbReference type="EMBL" id="OU466857">
    <property type="protein sequence ID" value="CAH2033687.1"/>
    <property type="molecule type" value="Genomic_DNA"/>
</dbReference>
<dbReference type="SUPFAM" id="SSF53335">
    <property type="entry name" value="S-adenosyl-L-methionine-dependent methyltransferases"/>
    <property type="match status" value="1"/>
</dbReference>
<dbReference type="GO" id="GO:0046872">
    <property type="term" value="F:metal ion binding"/>
    <property type="evidence" value="ECO:0007669"/>
    <property type="project" value="UniProtKB-KW"/>
</dbReference>
<protein>
    <submittedName>
        <fullName evidence="6">Uncharacterized protein</fullName>
    </submittedName>
</protein>
<dbReference type="Gene3D" id="1.10.1200.270">
    <property type="entry name" value="Methyltransferase, alpha-helical capping domain"/>
    <property type="match status" value="1"/>
</dbReference>
<dbReference type="InterPro" id="IPR029063">
    <property type="entry name" value="SAM-dependent_MTases_sf"/>
</dbReference>
<proteinExistence type="predicted"/>
<dbReference type="Pfam" id="PF03492">
    <property type="entry name" value="Methyltransf_7"/>
    <property type="match status" value="1"/>
</dbReference>
<evidence type="ECO:0000313" key="7">
    <source>
        <dbReference type="Proteomes" id="UP000836841"/>
    </source>
</evidence>
<evidence type="ECO:0000256" key="4">
    <source>
        <dbReference type="ARBA" id="ARBA00022723"/>
    </source>
</evidence>
<sequence length="379" mass="42917">MAISQQSKLYYITDSTMDAFSMNGGDGENSYANNSAYQKTVLTETQLVVAENIREMLVELSFPEYIKVADLGCSSGPNTFLAMSGMVNTIIDSYQEEGRTDSPEIDCFLNDLSENDFNTTFKWIPSFHEDLKADLKGRCFVSATPGSFYSRLFPRKSLHFVHSSYSIHWLSRVPQGLDNKKSVFINSSSPQNVYKSYLEQFQTDFSSFLKMRSEEIMPNGRMVLALIGRNASDPLYRDCFHMWSLLSESLLDLVAEGVVKESEVDAFNVPFYDPTEGEVKDVVESEGSFEINMIETREFIDHPASSEDVVDESSDRFKQWQKIANSVRCISESVLIPHFGEAIMDSLFHRYAIHVAKHFGGSTRLHKTTVNLVVSLTRK</sequence>
<keyword evidence="2" id="KW-0808">Transferase</keyword>
<keyword evidence="3" id="KW-0949">S-adenosyl-L-methionine</keyword>
<name>A0AAU9R7R7_THLAR</name>
<dbReference type="Proteomes" id="UP000836841">
    <property type="component" value="Chromosome 1"/>
</dbReference>
<evidence type="ECO:0000256" key="3">
    <source>
        <dbReference type="ARBA" id="ARBA00022691"/>
    </source>
</evidence>
<evidence type="ECO:0000256" key="5">
    <source>
        <dbReference type="ARBA" id="ARBA00022842"/>
    </source>
</evidence>
<dbReference type="InterPro" id="IPR005299">
    <property type="entry name" value="MeTrfase_7"/>
</dbReference>